<comment type="caution">
    <text evidence="1">The sequence shown here is derived from an EMBL/GenBank/DDBJ whole genome shotgun (WGS) entry which is preliminary data.</text>
</comment>
<keyword evidence="2" id="KW-1185">Reference proteome</keyword>
<reference evidence="1 2" key="1">
    <citation type="submission" date="2023-01" db="EMBL/GenBank/DDBJ databases">
        <title>Analysis of 21 Apiospora genomes using comparative genomics revels a genus with tremendous synthesis potential of carbohydrate active enzymes and secondary metabolites.</title>
        <authorList>
            <person name="Sorensen T."/>
        </authorList>
    </citation>
    <scope>NUCLEOTIDE SEQUENCE [LARGE SCALE GENOMIC DNA]</scope>
    <source>
        <strain evidence="1 2">CBS 135458</strain>
    </source>
</reference>
<dbReference type="Proteomes" id="UP001480595">
    <property type="component" value="Unassembled WGS sequence"/>
</dbReference>
<proteinExistence type="predicted"/>
<dbReference type="RefSeq" id="XP_066712043.1">
    <property type="nucleotide sequence ID" value="XM_066862933.1"/>
</dbReference>
<evidence type="ECO:0000313" key="2">
    <source>
        <dbReference type="Proteomes" id="UP001480595"/>
    </source>
</evidence>
<gene>
    <name evidence="1" type="ORF">PG994_011524</name>
</gene>
<accession>A0ABR1TT39</accession>
<dbReference type="GeneID" id="92095996"/>
<organism evidence="1 2">
    <name type="scientific">Apiospora phragmitis</name>
    <dbReference type="NCBI Taxonomy" id="2905665"/>
    <lineage>
        <taxon>Eukaryota</taxon>
        <taxon>Fungi</taxon>
        <taxon>Dikarya</taxon>
        <taxon>Ascomycota</taxon>
        <taxon>Pezizomycotina</taxon>
        <taxon>Sordariomycetes</taxon>
        <taxon>Xylariomycetidae</taxon>
        <taxon>Amphisphaeriales</taxon>
        <taxon>Apiosporaceae</taxon>
        <taxon>Apiospora</taxon>
    </lineage>
</organism>
<name>A0ABR1TT39_9PEZI</name>
<dbReference type="EMBL" id="JAQQWL010000011">
    <property type="protein sequence ID" value="KAK8049794.1"/>
    <property type="molecule type" value="Genomic_DNA"/>
</dbReference>
<protein>
    <submittedName>
        <fullName evidence="1">Uncharacterized protein</fullName>
    </submittedName>
</protein>
<sequence length="119" mass="12773">MAICYGLQHIIGRVTAAVTLGAVVALAVTNEQVAVSREIVYWVACFHESFGAEQTAIALVYTLATELVCGNAQCALFSRDAVYSADSTYPNVPLCDRLSCKPRCTIRHVLLTDPPTIPG</sequence>
<evidence type="ECO:0000313" key="1">
    <source>
        <dbReference type="EMBL" id="KAK8049794.1"/>
    </source>
</evidence>